<dbReference type="PROSITE" id="PS51462">
    <property type="entry name" value="NUDIX"/>
    <property type="match status" value="1"/>
</dbReference>
<comment type="cofactor">
    <cofactor evidence="1">
        <name>Mn(2+)</name>
        <dbReference type="ChEBI" id="CHEBI:29035"/>
    </cofactor>
</comment>
<dbReference type="InterPro" id="IPR015797">
    <property type="entry name" value="NUDIX_hydrolase-like_dom_sf"/>
</dbReference>
<dbReference type="Gene3D" id="3.90.79.10">
    <property type="entry name" value="Nucleoside Triphosphate Pyrophosphohydrolase"/>
    <property type="match status" value="1"/>
</dbReference>
<dbReference type="InterPro" id="IPR039121">
    <property type="entry name" value="NUDT19"/>
</dbReference>
<evidence type="ECO:0000256" key="2">
    <source>
        <dbReference type="ARBA" id="ARBA00001946"/>
    </source>
</evidence>
<evidence type="ECO:0000313" key="8">
    <source>
        <dbReference type="EMBL" id="PTM44626.1"/>
    </source>
</evidence>
<feature type="domain" description="Nudix hydrolase" evidence="7">
    <location>
        <begin position="7"/>
        <end position="199"/>
    </location>
</feature>
<keyword evidence="5" id="KW-0460">Magnesium</keyword>
<accession>A0A2T4YMI8</accession>
<proteinExistence type="predicted"/>
<evidence type="ECO:0000256" key="6">
    <source>
        <dbReference type="ARBA" id="ARBA00023211"/>
    </source>
</evidence>
<dbReference type="SUPFAM" id="SSF55811">
    <property type="entry name" value="Nudix"/>
    <property type="match status" value="1"/>
</dbReference>
<comment type="caution">
    <text evidence="8">The sequence shown here is derived from an EMBL/GenBank/DDBJ whole genome shotgun (WGS) entry which is preliminary data.</text>
</comment>
<dbReference type="GO" id="GO:0016818">
    <property type="term" value="F:hydrolase activity, acting on acid anhydrides, in phosphorus-containing anhydrides"/>
    <property type="evidence" value="ECO:0007669"/>
    <property type="project" value="InterPro"/>
</dbReference>
<dbReference type="PANTHER" id="PTHR12318">
    <property type="entry name" value="TESTOSTERONE-REGULATED PROTEIN RP2"/>
    <property type="match status" value="1"/>
</dbReference>
<dbReference type="CDD" id="cd18870">
    <property type="entry name" value="NUDIX_AcylCoAdiphos_Nudt19"/>
    <property type="match status" value="1"/>
</dbReference>
<keyword evidence="4" id="KW-0378">Hydrolase</keyword>
<evidence type="ECO:0000256" key="1">
    <source>
        <dbReference type="ARBA" id="ARBA00001936"/>
    </source>
</evidence>
<reference evidence="8 9" key="1">
    <citation type="submission" date="2018-04" db="EMBL/GenBank/DDBJ databases">
        <title>Genomic Encyclopedia of Type Strains, Phase III (KMG-III): the genomes of soil and plant-associated and newly described type strains.</title>
        <authorList>
            <person name="Whitman W."/>
        </authorList>
    </citation>
    <scope>NUCLEOTIDE SEQUENCE [LARGE SCALE GENOMIC DNA]</scope>
    <source>
        <strain evidence="8 9">NW12</strain>
    </source>
</reference>
<keyword evidence="6" id="KW-0464">Manganese</keyword>
<organism evidence="8 9">
    <name type="scientific">Sphingomonas aerolata</name>
    <dbReference type="NCBI Taxonomy" id="185951"/>
    <lineage>
        <taxon>Bacteria</taxon>
        <taxon>Pseudomonadati</taxon>
        <taxon>Pseudomonadota</taxon>
        <taxon>Alphaproteobacteria</taxon>
        <taxon>Sphingomonadales</taxon>
        <taxon>Sphingomonadaceae</taxon>
        <taxon>Sphingomonas</taxon>
    </lineage>
</organism>
<evidence type="ECO:0000313" key="9">
    <source>
        <dbReference type="Proteomes" id="UP000240996"/>
    </source>
</evidence>
<keyword evidence="3" id="KW-0479">Metal-binding</keyword>
<name>A0A2T4YMI8_9SPHN</name>
<dbReference type="EMBL" id="PZZN01000003">
    <property type="protein sequence ID" value="PTM44626.1"/>
    <property type="molecule type" value="Genomic_DNA"/>
</dbReference>
<gene>
    <name evidence="8" type="ORF">C8J24_2833</name>
</gene>
<evidence type="ECO:0000256" key="5">
    <source>
        <dbReference type="ARBA" id="ARBA00022842"/>
    </source>
</evidence>
<dbReference type="InterPro" id="IPR000086">
    <property type="entry name" value="NUDIX_hydrolase_dom"/>
</dbReference>
<protein>
    <recommendedName>
        <fullName evidence="7">Nudix hydrolase domain-containing protein</fullName>
    </recommendedName>
</protein>
<sequence length="259" mass="28433">MTEPISPAIPAATLVIFRDRPSLAPELLMVERAGSMAFAGGALVFPGGRVDPADRILAEQHVQQPADQTAIEEVAARIAAIRETIEEVGLAIGLHPAPSADTLATLRAALHAGRELGLMLDELGLRCDPHMLTYFARWRPAHHLTRIFDTRFYLARLPVDAAPARVDETENVRLLWATAAEILAHADAGRAQVIFPTRRNLERLALFAGFDDAVDDTRRRPVRTVTPWIEPRDGIDHFCIPDDLGYPVTSEPVTRVAHG</sequence>
<dbReference type="Proteomes" id="UP000240996">
    <property type="component" value="Unassembled WGS sequence"/>
</dbReference>
<evidence type="ECO:0000259" key="7">
    <source>
        <dbReference type="PROSITE" id="PS51462"/>
    </source>
</evidence>
<dbReference type="AlphaFoldDB" id="A0A2T4YMI8"/>
<keyword evidence="9" id="KW-1185">Reference proteome</keyword>
<dbReference type="RefSeq" id="WP_107933308.1">
    <property type="nucleotide sequence ID" value="NZ_PZZN01000003.1"/>
</dbReference>
<evidence type="ECO:0000256" key="4">
    <source>
        <dbReference type="ARBA" id="ARBA00022801"/>
    </source>
</evidence>
<evidence type="ECO:0000256" key="3">
    <source>
        <dbReference type="ARBA" id="ARBA00022723"/>
    </source>
</evidence>
<comment type="cofactor">
    <cofactor evidence="2">
        <name>Mg(2+)</name>
        <dbReference type="ChEBI" id="CHEBI:18420"/>
    </cofactor>
</comment>
<dbReference type="PANTHER" id="PTHR12318:SF0">
    <property type="entry name" value="ACYL-COENZYME A DIPHOSPHATASE NUDT19"/>
    <property type="match status" value="1"/>
</dbReference>
<dbReference type="GO" id="GO:0046872">
    <property type="term" value="F:metal ion binding"/>
    <property type="evidence" value="ECO:0007669"/>
    <property type="project" value="UniProtKB-KW"/>
</dbReference>